<feature type="compositionally biased region" description="Low complexity" evidence="1">
    <location>
        <begin position="118"/>
        <end position="132"/>
    </location>
</feature>
<dbReference type="InterPro" id="IPR029032">
    <property type="entry name" value="AhpD-like"/>
</dbReference>
<feature type="domain" description="Carboxymuconolactone decarboxylase-like" evidence="2">
    <location>
        <begin position="21"/>
        <end position="106"/>
    </location>
</feature>
<dbReference type="PANTHER" id="PTHR33930">
    <property type="entry name" value="ALKYL HYDROPEROXIDE REDUCTASE AHPD"/>
    <property type="match status" value="1"/>
</dbReference>
<dbReference type="Gene3D" id="1.20.1290.10">
    <property type="entry name" value="AhpD-like"/>
    <property type="match status" value="1"/>
</dbReference>
<dbReference type="InterPro" id="IPR004675">
    <property type="entry name" value="AhpD_core"/>
</dbReference>
<dbReference type="GO" id="GO:0051920">
    <property type="term" value="F:peroxiredoxin activity"/>
    <property type="evidence" value="ECO:0007669"/>
    <property type="project" value="InterPro"/>
</dbReference>
<dbReference type="InterPro" id="IPR003779">
    <property type="entry name" value="CMD-like"/>
</dbReference>
<feature type="region of interest" description="Disordered" evidence="1">
    <location>
        <begin position="111"/>
        <end position="132"/>
    </location>
</feature>
<evidence type="ECO:0000259" key="2">
    <source>
        <dbReference type="Pfam" id="PF02627"/>
    </source>
</evidence>
<dbReference type="RefSeq" id="WP_171651893.1">
    <property type="nucleotide sequence ID" value="NZ_WHOD01000049.1"/>
</dbReference>
<protein>
    <submittedName>
        <fullName evidence="3">Carboxymuconolactone decarboxylase family protein</fullName>
    </submittedName>
</protein>
<dbReference type="AlphaFoldDB" id="A0A972GSL7"/>
<keyword evidence="4" id="KW-1185">Reference proteome</keyword>
<dbReference type="EMBL" id="WHOD01000049">
    <property type="protein sequence ID" value="NOU93704.1"/>
    <property type="molecule type" value="Genomic_DNA"/>
</dbReference>
<sequence length="132" mass="14311">MSPYYDKTDLQRISELVKLAPHASAAFFAFEQEVYHSSSSSILPVKTKELIAIVTAHITGCPYCIDVHVGKYKELGGTMEEIVEALLVAASTRAGAILSHGVQAIKAFEKAHKEPASSDRQQPPDSSPSCYC</sequence>
<comment type="caution">
    <text evidence="3">The sequence shown here is derived from an EMBL/GenBank/DDBJ whole genome shotgun (WGS) entry which is preliminary data.</text>
</comment>
<dbReference type="PANTHER" id="PTHR33930:SF8">
    <property type="entry name" value="4-CARBOXYMUCONOLACTONE DECARBOXYLASE"/>
    <property type="match status" value="1"/>
</dbReference>
<dbReference type="Proteomes" id="UP000641588">
    <property type="component" value="Unassembled WGS sequence"/>
</dbReference>
<reference evidence="3" key="1">
    <citation type="submission" date="2019-10" db="EMBL/GenBank/DDBJ databases">
        <title>Description of Paenibacillus glebae sp. nov.</title>
        <authorList>
            <person name="Carlier A."/>
            <person name="Qi S."/>
        </authorList>
    </citation>
    <scope>NUCLEOTIDE SEQUENCE</scope>
    <source>
        <strain evidence="3">LMG 31456</strain>
    </source>
</reference>
<dbReference type="Pfam" id="PF02627">
    <property type="entry name" value="CMD"/>
    <property type="match status" value="1"/>
</dbReference>
<evidence type="ECO:0000256" key="1">
    <source>
        <dbReference type="SAM" id="MobiDB-lite"/>
    </source>
</evidence>
<dbReference type="NCBIfam" id="TIGR00778">
    <property type="entry name" value="ahpD_dom"/>
    <property type="match status" value="1"/>
</dbReference>
<name>A0A972GSL7_9BACL</name>
<organism evidence="3 4">
    <name type="scientific">Paenibacillus foliorum</name>
    <dbReference type="NCBI Taxonomy" id="2654974"/>
    <lineage>
        <taxon>Bacteria</taxon>
        <taxon>Bacillati</taxon>
        <taxon>Bacillota</taxon>
        <taxon>Bacilli</taxon>
        <taxon>Bacillales</taxon>
        <taxon>Paenibacillaceae</taxon>
        <taxon>Paenibacillus</taxon>
    </lineage>
</organism>
<accession>A0A972GSL7</accession>
<dbReference type="SUPFAM" id="SSF69118">
    <property type="entry name" value="AhpD-like"/>
    <property type="match status" value="1"/>
</dbReference>
<gene>
    <name evidence="3" type="ORF">GC093_10785</name>
</gene>
<evidence type="ECO:0000313" key="3">
    <source>
        <dbReference type="EMBL" id="NOU93704.1"/>
    </source>
</evidence>
<proteinExistence type="predicted"/>
<evidence type="ECO:0000313" key="4">
    <source>
        <dbReference type="Proteomes" id="UP000641588"/>
    </source>
</evidence>